<protein>
    <submittedName>
        <fullName evidence="5">Uncharacterized protein</fullName>
    </submittedName>
</protein>
<keyword evidence="2" id="KW-0812">Transmembrane</keyword>
<dbReference type="GO" id="GO:0045039">
    <property type="term" value="P:protein insertion into mitochondrial inner membrane"/>
    <property type="evidence" value="ECO:0007669"/>
    <property type="project" value="InterPro"/>
</dbReference>
<proteinExistence type="predicted"/>
<evidence type="ECO:0000256" key="1">
    <source>
        <dbReference type="ARBA" id="ARBA00004141"/>
    </source>
</evidence>
<reference evidence="5 6" key="1">
    <citation type="journal article" date="2014" name="Nat. Commun.">
        <title>Klebsormidium flaccidum genome reveals primary factors for plant terrestrial adaptation.</title>
        <authorList>
            <person name="Hori K."/>
            <person name="Maruyama F."/>
            <person name="Fujisawa T."/>
            <person name="Togashi T."/>
            <person name="Yamamoto N."/>
            <person name="Seo M."/>
            <person name="Sato S."/>
            <person name="Yamada T."/>
            <person name="Mori H."/>
            <person name="Tajima N."/>
            <person name="Moriyama T."/>
            <person name="Ikeuchi M."/>
            <person name="Watanabe M."/>
            <person name="Wada H."/>
            <person name="Kobayashi K."/>
            <person name="Saito M."/>
            <person name="Masuda T."/>
            <person name="Sasaki-Sekimoto Y."/>
            <person name="Mashiguchi K."/>
            <person name="Awai K."/>
            <person name="Shimojima M."/>
            <person name="Masuda S."/>
            <person name="Iwai M."/>
            <person name="Nobusawa T."/>
            <person name="Narise T."/>
            <person name="Kondo S."/>
            <person name="Saito H."/>
            <person name="Sato R."/>
            <person name="Murakawa M."/>
            <person name="Ihara Y."/>
            <person name="Oshima-Yamada Y."/>
            <person name="Ohtaka K."/>
            <person name="Satoh M."/>
            <person name="Sonobe K."/>
            <person name="Ishii M."/>
            <person name="Ohtani R."/>
            <person name="Kanamori-Sato M."/>
            <person name="Honoki R."/>
            <person name="Miyazaki D."/>
            <person name="Mochizuki H."/>
            <person name="Umetsu J."/>
            <person name="Higashi K."/>
            <person name="Shibata D."/>
            <person name="Kamiya Y."/>
            <person name="Sato N."/>
            <person name="Nakamura Y."/>
            <person name="Tabata S."/>
            <person name="Ida S."/>
            <person name="Kurokawa K."/>
            <person name="Ohta H."/>
        </authorList>
    </citation>
    <scope>NUCLEOTIDE SEQUENCE [LARGE SCALE GENOMIC DNA]</scope>
    <source>
        <strain evidence="5 6">NIES-2285</strain>
    </source>
</reference>
<dbReference type="InterPro" id="IPR039175">
    <property type="entry name" value="TIM22"/>
</dbReference>
<sequence length="138" mass="14863">MDNHQETRYRPGPDCATSAVDGLVRAGLAGLVWGVFSSNYDRRVRKSLGFSYVATNTLKTGVTWGTVAATYLGLHCGLERLRRKQDTLNATLAGGADRGYPFFVLAPGSTTLSPHHAALCWDNNSSRPSPTNGLLDAH</sequence>
<evidence type="ECO:0000313" key="6">
    <source>
        <dbReference type="Proteomes" id="UP000054558"/>
    </source>
</evidence>
<dbReference type="Pfam" id="PF02466">
    <property type="entry name" value="Tim17"/>
    <property type="match status" value="1"/>
</dbReference>
<gene>
    <name evidence="5" type="ORF">KFL_000130490</name>
</gene>
<evidence type="ECO:0000256" key="2">
    <source>
        <dbReference type="ARBA" id="ARBA00022692"/>
    </source>
</evidence>
<dbReference type="AlphaFoldDB" id="A0A1Y1HPC7"/>
<keyword evidence="6" id="KW-1185">Reference proteome</keyword>
<evidence type="ECO:0000256" key="3">
    <source>
        <dbReference type="ARBA" id="ARBA00022989"/>
    </source>
</evidence>
<dbReference type="Proteomes" id="UP000054558">
    <property type="component" value="Unassembled WGS sequence"/>
</dbReference>
<comment type="subcellular location">
    <subcellularLocation>
        <location evidence="1">Membrane</location>
        <topology evidence="1">Multi-pass membrane protein</topology>
    </subcellularLocation>
</comment>
<evidence type="ECO:0000313" key="5">
    <source>
        <dbReference type="EMBL" id="GAQ78466.1"/>
    </source>
</evidence>
<name>A0A1Y1HPC7_KLENI</name>
<keyword evidence="3" id="KW-1133">Transmembrane helix</keyword>
<keyword evidence="4" id="KW-0472">Membrane</keyword>
<accession>A0A1Y1HPC7</accession>
<dbReference type="EMBL" id="DF236962">
    <property type="protein sequence ID" value="GAQ78466.1"/>
    <property type="molecule type" value="Genomic_DNA"/>
</dbReference>
<dbReference type="GO" id="GO:0042721">
    <property type="term" value="C:TIM22 mitochondrial import inner membrane insertion complex"/>
    <property type="evidence" value="ECO:0007669"/>
    <property type="project" value="InterPro"/>
</dbReference>
<evidence type="ECO:0000256" key="4">
    <source>
        <dbReference type="ARBA" id="ARBA00023136"/>
    </source>
</evidence>
<dbReference type="PANTHER" id="PTHR14110:SF5">
    <property type="entry name" value="OUTER ENVELOPE PORE PROTEIN 16-4, CHLOROPLASTIC"/>
    <property type="match status" value="1"/>
</dbReference>
<dbReference type="PANTHER" id="PTHR14110">
    <property type="entry name" value="MITOCHONDRIAL IMPORT INNER MEMBRANE TRANSLOCASE SUBUNIT TIM22"/>
    <property type="match status" value="1"/>
</dbReference>
<dbReference type="OMA" id="DWVNGLV"/>
<dbReference type="OrthoDB" id="1865977at2759"/>
<organism evidence="5 6">
    <name type="scientific">Klebsormidium nitens</name>
    <name type="common">Green alga</name>
    <name type="synonym">Ulothrix nitens</name>
    <dbReference type="NCBI Taxonomy" id="105231"/>
    <lineage>
        <taxon>Eukaryota</taxon>
        <taxon>Viridiplantae</taxon>
        <taxon>Streptophyta</taxon>
        <taxon>Klebsormidiophyceae</taxon>
        <taxon>Klebsormidiales</taxon>
        <taxon>Klebsormidiaceae</taxon>
        <taxon>Klebsormidium</taxon>
    </lineage>
</organism>
<dbReference type="STRING" id="105231.A0A1Y1HPC7"/>